<proteinExistence type="predicted"/>
<protein>
    <submittedName>
        <fullName evidence="1">Acyltransferase</fullName>
    </submittedName>
</protein>
<evidence type="ECO:0000313" key="1">
    <source>
        <dbReference type="EMBL" id="RHK47435.1"/>
    </source>
</evidence>
<reference evidence="1 2" key="1">
    <citation type="submission" date="2018-08" db="EMBL/GenBank/DDBJ databases">
        <title>A genome reference for cultivated species of the human gut microbiota.</title>
        <authorList>
            <person name="Zou Y."/>
            <person name="Xue W."/>
            <person name="Luo G."/>
        </authorList>
    </citation>
    <scope>NUCLEOTIDE SEQUENCE [LARGE SCALE GENOMIC DNA]</scope>
    <source>
        <strain evidence="1 2">AF42-9</strain>
    </source>
</reference>
<sequence>MLSVGFCSVGLYDKKYQRSILQIDGTIELSVDGKVSFGQGARISIGKNGCVTFKGEFSNTAQMNLCCVDSIKFGSNVVTSWDTLVMDTDWHEVINTESGVPSPCTKPVEIGDGVWIGTRAVVLKGSRIPNGCIVGAGSLVTKRYCEEDCLIAGNPAKVRKQCVTLKRS</sequence>
<dbReference type="OrthoDB" id="9814490at2"/>
<dbReference type="PANTHER" id="PTHR23416">
    <property type="entry name" value="SIALIC ACID SYNTHASE-RELATED"/>
    <property type="match status" value="1"/>
</dbReference>
<dbReference type="EMBL" id="QRNO01000093">
    <property type="protein sequence ID" value="RHK47435.1"/>
    <property type="molecule type" value="Genomic_DNA"/>
</dbReference>
<gene>
    <name evidence="1" type="ORF">DW060_12360</name>
</gene>
<dbReference type="InterPro" id="IPR051159">
    <property type="entry name" value="Hexapeptide_acetyltransf"/>
</dbReference>
<accession>A0A3R6IPX0</accession>
<keyword evidence="2" id="KW-1185">Reference proteome</keyword>
<dbReference type="GO" id="GO:0016746">
    <property type="term" value="F:acyltransferase activity"/>
    <property type="evidence" value="ECO:0007669"/>
    <property type="project" value="UniProtKB-KW"/>
</dbReference>
<keyword evidence="1" id="KW-0012">Acyltransferase</keyword>
<name>A0A3R6IPX0_9BACT</name>
<dbReference type="Proteomes" id="UP000286598">
    <property type="component" value="Unassembled WGS sequence"/>
</dbReference>
<dbReference type="CDD" id="cd04647">
    <property type="entry name" value="LbH_MAT_like"/>
    <property type="match status" value="1"/>
</dbReference>
<comment type="caution">
    <text evidence="1">The sequence shown here is derived from an EMBL/GenBank/DDBJ whole genome shotgun (WGS) entry which is preliminary data.</text>
</comment>
<dbReference type="InterPro" id="IPR001451">
    <property type="entry name" value="Hexapep"/>
</dbReference>
<keyword evidence="1" id="KW-0808">Transferase</keyword>
<evidence type="ECO:0000313" key="2">
    <source>
        <dbReference type="Proteomes" id="UP000286598"/>
    </source>
</evidence>
<dbReference type="InterPro" id="IPR011004">
    <property type="entry name" value="Trimer_LpxA-like_sf"/>
</dbReference>
<dbReference type="Pfam" id="PF00132">
    <property type="entry name" value="Hexapep"/>
    <property type="match status" value="1"/>
</dbReference>
<dbReference type="SUPFAM" id="SSF51161">
    <property type="entry name" value="Trimeric LpxA-like enzymes"/>
    <property type="match status" value="1"/>
</dbReference>
<dbReference type="AlphaFoldDB" id="A0A3R6IPX0"/>
<organism evidence="1 2">
    <name type="scientific">Leyella stercorea</name>
    <dbReference type="NCBI Taxonomy" id="363265"/>
    <lineage>
        <taxon>Bacteria</taxon>
        <taxon>Pseudomonadati</taxon>
        <taxon>Bacteroidota</taxon>
        <taxon>Bacteroidia</taxon>
        <taxon>Bacteroidales</taxon>
        <taxon>Prevotellaceae</taxon>
        <taxon>Leyella</taxon>
    </lineage>
</organism>
<dbReference type="Gene3D" id="2.160.10.10">
    <property type="entry name" value="Hexapeptide repeat proteins"/>
    <property type="match status" value="1"/>
</dbReference>